<name>A0A382G7I5_9ZZZZ</name>
<proteinExistence type="predicted"/>
<accession>A0A382G7I5</accession>
<gene>
    <name evidence="2" type="ORF">METZ01_LOCUS223723</name>
</gene>
<evidence type="ECO:0000256" key="1">
    <source>
        <dbReference type="SAM" id="Phobius"/>
    </source>
</evidence>
<keyword evidence="1" id="KW-1133">Transmembrane helix</keyword>
<reference evidence="2" key="1">
    <citation type="submission" date="2018-05" db="EMBL/GenBank/DDBJ databases">
        <authorList>
            <person name="Lanie J.A."/>
            <person name="Ng W.-L."/>
            <person name="Kazmierczak K.M."/>
            <person name="Andrzejewski T.M."/>
            <person name="Davidsen T.M."/>
            <person name="Wayne K.J."/>
            <person name="Tettelin H."/>
            <person name="Glass J.I."/>
            <person name="Rusch D."/>
            <person name="Podicherti R."/>
            <person name="Tsui H.-C.T."/>
            <person name="Winkler M.E."/>
        </authorList>
    </citation>
    <scope>NUCLEOTIDE SEQUENCE</scope>
</reference>
<feature type="transmembrane region" description="Helical" evidence="1">
    <location>
        <begin position="40"/>
        <end position="65"/>
    </location>
</feature>
<sequence length="131" mass="14639">MNRLTVISYYKWKILFWIILFSLIVTAFIYGPEYGIDQKFVVFTTVVLGIFTQVFAGITSLVALIPFFGPFIIKVISIPIFYILNAVGWIVSGVAIKKGYVNELSKSRTVTLALLIGIIIGYILGNVIPLE</sequence>
<dbReference type="EMBL" id="UINC01053849">
    <property type="protein sequence ID" value="SVB70869.1"/>
    <property type="molecule type" value="Genomic_DNA"/>
</dbReference>
<keyword evidence="1" id="KW-0812">Transmembrane</keyword>
<organism evidence="2">
    <name type="scientific">marine metagenome</name>
    <dbReference type="NCBI Taxonomy" id="408172"/>
    <lineage>
        <taxon>unclassified sequences</taxon>
        <taxon>metagenomes</taxon>
        <taxon>ecological metagenomes</taxon>
    </lineage>
</organism>
<feature type="transmembrane region" description="Helical" evidence="1">
    <location>
        <begin position="12"/>
        <end position="31"/>
    </location>
</feature>
<protein>
    <submittedName>
        <fullName evidence="2">Uncharacterized protein</fullName>
    </submittedName>
</protein>
<feature type="transmembrane region" description="Helical" evidence="1">
    <location>
        <begin position="108"/>
        <end position="128"/>
    </location>
</feature>
<dbReference type="AlphaFoldDB" id="A0A382G7I5"/>
<feature type="transmembrane region" description="Helical" evidence="1">
    <location>
        <begin position="71"/>
        <end position="96"/>
    </location>
</feature>
<evidence type="ECO:0000313" key="2">
    <source>
        <dbReference type="EMBL" id="SVB70869.1"/>
    </source>
</evidence>
<keyword evidence="1" id="KW-0472">Membrane</keyword>